<evidence type="ECO:0000313" key="4">
    <source>
        <dbReference type="Proteomes" id="UP000287651"/>
    </source>
</evidence>
<sequence length="175" mass="18712">TPLSSPTSTFAQPSSRSPSLPPAALLRLSGSSATKTATNPRRRRSTTGRPSARGWRSITTVTPARGSSTVAGAPAAACAASSRRRGRYEGGWVDGKYDGHGIETWARGSRYWGQYHKGLRHGFGVFIFYNGDGYVGEWVGGQSHGVGLQRCSDGSRYSGDFKAGVKHGLGCYHFR</sequence>
<dbReference type="Pfam" id="PF02493">
    <property type="entry name" value="MORN"/>
    <property type="match status" value="4"/>
</dbReference>
<dbReference type="SMART" id="SM00698">
    <property type="entry name" value="MORN"/>
    <property type="match status" value="4"/>
</dbReference>
<dbReference type="PANTHER" id="PTHR23084:SF254">
    <property type="entry name" value="OS08G0469700 PROTEIN"/>
    <property type="match status" value="1"/>
</dbReference>
<feature type="compositionally biased region" description="Low complexity" evidence="2">
    <location>
        <begin position="11"/>
        <end position="33"/>
    </location>
</feature>
<feature type="compositionally biased region" description="Polar residues" evidence="2">
    <location>
        <begin position="1"/>
        <end position="10"/>
    </location>
</feature>
<reference evidence="3 4" key="1">
    <citation type="journal article" date="2014" name="Agronomy (Basel)">
        <title>A Draft Genome Sequence for Ensete ventricosum, the Drought-Tolerant Tree Against Hunger.</title>
        <authorList>
            <person name="Harrison J."/>
            <person name="Moore K.A."/>
            <person name="Paszkiewicz K."/>
            <person name="Jones T."/>
            <person name="Grant M."/>
            <person name="Ambacheew D."/>
            <person name="Muzemil S."/>
            <person name="Studholme D.J."/>
        </authorList>
    </citation>
    <scope>NUCLEOTIDE SEQUENCE [LARGE SCALE GENOMIC DNA]</scope>
</reference>
<proteinExistence type="predicted"/>
<dbReference type="Gene3D" id="2.20.110.10">
    <property type="entry name" value="Histone H3 K4-specific methyltransferase SET7/9 N-terminal domain"/>
    <property type="match status" value="1"/>
</dbReference>
<dbReference type="InterPro" id="IPR003409">
    <property type="entry name" value="MORN"/>
</dbReference>
<dbReference type="Proteomes" id="UP000287651">
    <property type="component" value="Unassembled WGS sequence"/>
</dbReference>
<evidence type="ECO:0000256" key="1">
    <source>
        <dbReference type="ARBA" id="ARBA00022737"/>
    </source>
</evidence>
<feature type="non-terminal residue" evidence="3">
    <location>
        <position position="1"/>
    </location>
</feature>
<dbReference type="FunFam" id="2.20.110.10:FF:000002">
    <property type="entry name" value="Phosphatidylinositol 4-phosphate 5-kinase 8"/>
    <property type="match status" value="2"/>
</dbReference>
<dbReference type="GO" id="GO:0016020">
    <property type="term" value="C:membrane"/>
    <property type="evidence" value="ECO:0007669"/>
    <property type="project" value="UniProtKB-ARBA"/>
</dbReference>
<organism evidence="3 4">
    <name type="scientific">Ensete ventricosum</name>
    <name type="common">Abyssinian banana</name>
    <name type="synonym">Musa ensete</name>
    <dbReference type="NCBI Taxonomy" id="4639"/>
    <lineage>
        <taxon>Eukaryota</taxon>
        <taxon>Viridiplantae</taxon>
        <taxon>Streptophyta</taxon>
        <taxon>Embryophyta</taxon>
        <taxon>Tracheophyta</taxon>
        <taxon>Spermatophyta</taxon>
        <taxon>Magnoliopsida</taxon>
        <taxon>Liliopsida</taxon>
        <taxon>Zingiberales</taxon>
        <taxon>Musaceae</taxon>
        <taxon>Ensete</taxon>
    </lineage>
</organism>
<dbReference type="PANTHER" id="PTHR23084">
    <property type="entry name" value="PHOSPHATIDYLINOSITOL-4-PHOSPHATE 5-KINASE RELATED"/>
    <property type="match status" value="1"/>
</dbReference>
<feature type="region of interest" description="Disordered" evidence="2">
    <location>
        <begin position="1"/>
        <end position="56"/>
    </location>
</feature>
<gene>
    <name evidence="3" type="ORF">B296_00040041</name>
</gene>
<protein>
    <submittedName>
        <fullName evidence="3">Uncharacterized protein</fullName>
    </submittedName>
</protein>
<dbReference type="SUPFAM" id="SSF82185">
    <property type="entry name" value="Histone H3 K4-specific methyltransferase SET7/9 N-terminal domain"/>
    <property type="match status" value="1"/>
</dbReference>
<comment type="caution">
    <text evidence="3">The sequence shown here is derived from an EMBL/GenBank/DDBJ whole genome shotgun (WGS) entry which is preliminary data.</text>
</comment>
<evidence type="ECO:0000313" key="3">
    <source>
        <dbReference type="EMBL" id="RRT39406.1"/>
    </source>
</evidence>
<keyword evidence="1" id="KW-0677">Repeat</keyword>
<accession>A0A426XIU7</accession>
<dbReference type="AlphaFoldDB" id="A0A426XIU7"/>
<dbReference type="EMBL" id="AMZH03020216">
    <property type="protein sequence ID" value="RRT39406.1"/>
    <property type="molecule type" value="Genomic_DNA"/>
</dbReference>
<evidence type="ECO:0000256" key="2">
    <source>
        <dbReference type="SAM" id="MobiDB-lite"/>
    </source>
</evidence>
<name>A0A426XIU7_ENSVE</name>